<dbReference type="KEGG" id="pami:JCM7686_0358"/>
<gene>
    <name evidence="2" type="ORF">JCM7686_0358</name>
</gene>
<protein>
    <recommendedName>
        <fullName evidence="4">Aspartate carbamoyltransferase catalytic subunit</fullName>
    </recommendedName>
</protein>
<dbReference type="RefSeq" id="WP_020949107.1">
    <property type="nucleotide sequence ID" value="NC_022041.1"/>
</dbReference>
<keyword evidence="1" id="KW-1133">Transmembrane helix</keyword>
<keyword evidence="3" id="KW-1185">Reference proteome</keyword>
<dbReference type="HOGENOM" id="CLU_115299_0_0_5"/>
<dbReference type="EMBL" id="CP006650">
    <property type="protein sequence ID" value="AGT07467.1"/>
    <property type="molecule type" value="Genomic_DNA"/>
</dbReference>
<feature type="transmembrane region" description="Helical" evidence="1">
    <location>
        <begin position="34"/>
        <end position="52"/>
    </location>
</feature>
<evidence type="ECO:0000313" key="3">
    <source>
        <dbReference type="Proteomes" id="UP000015480"/>
    </source>
</evidence>
<accession>S5XQX3</accession>
<evidence type="ECO:0000256" key="1">
    <source>
        <dbReference type="SAM" id="Phobius"/>
    </source>
</evidence>
<sequence length="174" mass="19301">MADAPGWQGLLDDGEQILWQGRPSSRIDWLDGDWRSALMGLVMVAFALFWMFQAAKSGTGMWVFGMLFLVIGLRTALSENVLPAYIRSRSWYTLTNRRAIVATDMPVRGRRLASFPITAATPVVLEPGDPGSIFFGPLALSERKGEGFLLIPEADKVMRIIRKIQSGEETKDAP</sequence>
<evidence type="ECO:0000313" key="2">
    <source>
        <dbReference type="EMBL" id="AGT07467.1"/>
    </source>
</evidence>
<feature type="transmembrane region" description="Helical" evidence="1">
    <location>
        <begin position="59"/>
        <end position="77"/>
    </location>
</feature>
<dbReference type="STRING" id="1367847.JCM7686_0358"/>
<dbReference type="Proteomes" id="UP000015480">
    <property type="component" value="Chromosome"/>
</dbReference>
<dbReference type="PATRIC" id="fig|1367847.3.peg.295"/>
<organism evidence="2 3">
    <name type="scientific">Paracoccus aminophilus JCM 7686</name>
    <dbReference type="NCBI Taxonomy" id="1367847"/>
    <lineage>
        <taxon>Bacteria</taxon>
        <taxon>Pseudomonadati</taxon>
        <taxon>Pseudomonadota</taxon>
        <taxon>Alphaproteobacteria</taxon>
        <taxon>Rhodobacterales</taxon>
        <taxon>Paracoccaceae</taxon>
        <taxon>Paracoccus</taxon>
    </lineage>
</organism>
<evidence type="ECO:0008006" key="4">
    <source>
        <dbReference type="Google" id="ProtNLM"/>
    </source>
</evidence>
<reference evidence="2 3" key="1">
    <citation type="journal article" date="2014" name="BMC Genomics">
        <title>Architecture and functions of a multipartite genome of the methylotrophic bacterium Paracoccus aminophilus JCM 7686, containing primary and secondary chromids.</title>
        <authorList>
            <person name="Dziewit L."/>
            <person name="Czarnecki J."/>
            <person name="Wibberg D."/>
            <person name="Radlinska M."/>
            <person name="Mrozek P."/>
            <person name="Szymczak M."/>
            <person name="Schluter A."/>
            <person name="Puhler A."/>
            <person name="Bartosik D."/>
        </authorList>
    </citation>
    <scope>NUCLEOTIDE SEQUENCE [LARGE SCALE GENOMIC DNA]</scope>
    <source>
        <strain evidence="2">JCM 7686</strain>
    </source>
</reference>
<proteinExistence type="predicted"/>
<name>S5XQX3_PARAH</name>
<dbReference type="AlphaFoldDB" id="S5XQX3"/>
<keyword evidence="1" id="KW-0472">Membrane</keyword>
<dbReference type="OrthoDB" id="199424at2"/>
<dbReference type="eggNOG" id="ENOG5032SUV">
    <property type="taxonomic scope" value="Bacteria"/>
</dbReference>
<keyword evidence="1" id="KW-0812">Transmembrane</keyword>